<sequence>MIRVNIVMHYQFKKTVNLVISICNFQYLNFVKKYEKVILIFLDNYLDKKQQFIYLLMLISKQNLINYQNNEYQTRVKSIDLLILYLFIYLFVLLIDCLLASLQLQIIMKKNTSVQIKNQQQYFPLPIHKFIRTKGFLQ</sequence>
<keyword evidence="1" id="KW-0472">Membrane</keyword>
<reference evidence="3" key="1">
    <citation type="journal article" date="2006" name="PLoS Biol.">
        <title>Macronuclear genome sequence of the ciliate Tetrahymena thermophila, a model eukaryote.</title>
        <authorList>
            <person name="Eisen J.A."/>
            <person name="Coyne R.S."/>
            <person name="Wu M."/>
            <person name="Wu D."/>
            <person name="Thiagarajan M."/>
            <person name="Wortman J.R."/>
            <person name="Badger J.H."/>
            <person name="Ren Q."/>
            <person name="Amedeo P."/>
            <person name="Jones K.M."/>
            <person name="Tallon L.J."/>
            <person name="Delcher A.L."/>
            <person name="Salzberg S.L."/>
            <person name="Silva J.C."/>
            <person name="Haas B.J."/>
            <person name="Majoros W.H."/>
            <person name="Farzad M."/>
            <person name="Carlton J.M."/>
            <person name="Smith R.K. Jr."/>
            <person name="Garg J."/>
            <person name="Pearlman R.E."/>
            <person name="Karrer K.M."/>
            <person name="Sun L."/>
            <person name="Manning G."/>
            <person name="Elde N.C."/>
            <person name="Turkewitz A.P."/>
            <person name="Asai D.J."/>
            <person name="Wilkes D.E."/>
            <person name="Wang Y."/>
            <person name="Cai H."/>
            <person name="Collins K."/>
            <person name="Stewart B.A."/>
            <person name="Lee S.R."/>
            <person name="Wilamowska K."/>
            <person name="Weinberg Z."/>
            <person name="Ruzzo W.L."/>
            <person name="Wloga D."/>
            <person name="Gaertig J."/>
            <person name="Frankel J."/>
            <person name="Tsao C.-C."/>
            <person name="Gorovsky M.A."/>
            <person name="Keeling P.J."/>
            <person name="Waller R.F."/>
            <person name="Patron N.J."/>
            <person name="Cherry J.M."/>
            <person name="Stover N.A."/>
            <person name="Krieger C.J."/>
            <person name="del Toro C."/>
            <person name="Ryder H.F."/>
            <person name="Williamson S.C."/>
            <person name="Barbeau R.A."/>
            <person name="Hamilton E.P."/>
            <person name="Orias E."/>
        </authorList>
    </citation>
    <scope>NUCLEOTIDE SEQUENCE [LARGE SCALE GENOMIC DNA]</scope>
    <source>
        <strain evidence="3">SB210</strain>
    </source>
</reference>
<evidence type="ECO:0000313" key="3">
    <source>
        <dbReference type="Proteomes" id="UP000009168"/>
    </source>
</evidence>
<dbReference type="EMBL" id="GG662699">
    <property type="protein sequence ID" value="EWS74332.1"/>
    <property type="molecule type" value="Genomic_DNA"/>
</dbReference>
<accession>W7XAH2</accession>
<dbReference type="InParanoid" id="W7XAH2"/>
<organism evidence="2 3">
    <name type="scientific">Tetrahymena thermophila (strain SB210)</name>
    <dbReference type="NCBI Taxonomy" id="312017"/>
    <lineage>
        <taxon>Eukaryota</taxon>
        <taxon>Sar</taxon>
        <taxon>Alveolata</taxon>
        <taxon>Ciliophora</taxon>
        <taxon>Intramacronucleata</taxon>
        <taxon>Oligohymenophorea</taxon>
        <taxon>Hymenostomatida</taxon>
        <taxon>Tetrahymenina</taxon>
        <taxon>Tetrahymenidae</taxon>
        <taxon>Tetrahymena</taxon>
    </lineage>
</organism>
<protein>
    <submittedName>
        <fullName evidence="2">Transmembrane protein, putative</fullName>
    </submittedName>
</protein>
<keyword evidence="1 2" id="KW-0812">Transmembrane</keyword>
<feature type="transmembrane region" description="Helical" evidence="1">
    <location>
        <begin position="82"/>
        <end position="102"/>
    </location>
</feature>
<dbReference type="GeneID" id="24437396"/>
<evidence type="ECO:0000313" key="2">
    <source>
        <dbReference type="EMBL" id="EWS74332.1"/>
    </source>
</evidence>
<proteinExistence type="predicted"/>
<name>W7XAH2_TETTS</name>
<dbReference type="KEGG" id="tet:TTHERM_000127249"/>
<dbReference type="AlphaFoldDB" id="W7XAH2"/>
<gene>
    <name evidence="2" type="ORF">TTHERM_000127249</name>
</gene>
<evidence type="ECO:0000256" key="1">
    <source>
        <dbReference type="SAM" id="Phobius"/>
    </source>
</evidence>
<dbReference type="RefSeq" id="XP_012653153.1">
    <property type="nucleotide sequence ID" value="XM_012797699.1"/>
</dbReference>
<keyword evidence="1" id="KW-1133">Transmembrane helix</keyword>
<keyword evidence="3" id="KW-1185">Reference proteome</keyword>
<dbReference type="Proteomes" id="UP000009168">
    <property type="component" value="Unassembled WGS sequence"/>
</dbReference>